<dbReference type="PANTHER" id="PTHR30193:SF37">
    <property type="entry name" value="INNER MEMBRANE ABC TRANSPORTER PERMEASE PROTEIN YCJO"/>
    <property type="match status" value="1"/>
</dbReference>
<evidence type="ECO:0000313" key="9">
    <source>
        <dbReference type="EMBL" id="HJC07242.1"/>
    </source>
</evidence>
<protein>
    <submittedName>
        <fullName evidence="9">Sugar ABC transporter permease</fullName>
    </submittedName>
</protein>
<evidence type="ECO:0000313" key="10">
    <source>
        <dbReference type="Proteomes" id="UP000823910"/>
    </source>
</evidence>
<dbReference type="GO" id="GO:0005886">
    <property type="term" value="C:plasma membrane"/>
    <property type="evidence" value="ECO:0007669"/>
    <property type="project" value="UniProtKB-SubCell"/>
</dbReference>
<feature type="transmembrane region" description="Helical" evidence="7">
    <location>
        <begin position="273"/>
        <end position="292"/>
    </location>
</feature>
<keyword evidence="5 7" id="KW-1133">Transmembrane helix</keyword>
<comment type="subcellular location">
    <subcellularLocation>
        <location evidence="1 7">Cell membrane</location>
        <topology evidence="1 7">Multi-pass membrane protein</topology>
    </subcellularLocation>
</comment>
<comment type="similarity">
    <text evidence="7">Belongs to the binding-protein-dependent transport system permease family.</text>
</comment>
<dbReference type="PROSITE" id="PS50928">
    <property type="entry name" value="ABC_TM1"/>
    <property type="match status" value="1"/>
</dbReference>
<dbReference type="InterPro" id="IPR035906">
    <property type="entry name" value="MetI-like_sf"/>
</dbReference>
<sequence length="299" mass="33755">MKKKTTKRELKDLFTGLAFIFPSFLGFLIFTLIPVIISLFLSFTQWNFMEGWGAIKFTGLENYIRLFTDEWFINSYRNNIVFTLITVPALLALGLVLAVIINKYIWGGGVVRILIFIPYIASVVAVCTVWMVLLQPSYGPINSFLRAIGIENPPGWLTDFKWSLPSIMIIYIWQQVGYYAIVFLAGLKGISEDVYEAASIDGASTIRQFFSITIPLISPTTFFLAIMGIIGSFKVFDQISVLTQGGPGSSSSVMAYYVYRTAFEYFDMGYANTLAWALFVLVFAVTLVQWKLQSKFTNE</sequence>
<proteinExistence type="inferred from homology"/>
<gene>
    <name evidence="9" type="ORF">H9704_14045</name>
</gene>
<name>A0A9D2N2N0_9FIRM</name>
<dbReference type="Gene3D" id="1.10.3720.10">
    <property type="entry name" value="MetI-like"/>
    <property type="match status" value="1"/>
</dbReference>
<reference evidence="9" key="1">
    <citation type="journal article" date="2021" name="PeerJ">
        <title>Extensive microbial diversity within the chicken gut microbiome revealed by metagenomics and culture.</title>
        <authorList>
            <person name="Gilroy R."/>
            <person name="Ravi A."/>
            <person name="Getino M."/>
            <person name="Pursley I."/>
            <person name="Horton D.L."/>
            <person name="Alikhan N.F."/>
            <person name="Baker D."/>
            <person name="Gharbi K."/>
            <person name="Hall N."/>
            <person name="Watson M."/>
            <person name="Adriaenssens E.M."/>
            <person name="Foster-Nyarko E."/>
            <person name="Jarju S."/>
            <person name="Secka A."/>
            <person name="Antonio M."/>
            <person name="Oren A."/>
            <person name="Chaudhuri R.R."/>
            <person name="La Ragione R."/>
            <person name="Hildebrand F."/>
            <person name="Pallen M.J."/>
        </authorList>
    </citation>
    <scope>NUCLEOTIDE SEQUENCE</scope>
    <source>
        <strain evidence="9">CHK180-15479</strain>
    </source>
</reference>
<dbReference type="GO" id="GO:0055085">
    <property type="term" value="P:transmembrane transport"/>
    <property type="evidence" value="ECO:0007669"/>
    <property type="project" value="InterPro"/>
</dbReference>
<evidence type="ECO:0000256" key="4">
    <source>
        <dbReference type="ARBA" id="ARBA00022692"/>
    </source>
</evidence>
<evidence type="ECO:0000256" key="7">
    <source>
        <dbReference type="RuleBase" id="RU363032"/>
    </source>
</evidence>
<dbReference type="CDD" id="cd06261">
    <property type="entry name" value="TM_PBP2"/>
    <property type="match status" value="1"/>
</dbReference>
<accession>A0A9D2N2N0</accession>
<dbReference type="Pfam" id="PF00528">
    <property type="entry name" value="BPD_transp_1"/>
    <property type="match status" value="1"/>
</dbReference>
<evidence type="ECO:0000256" key="2">
    <source>
        <dbReference type="ARBA" id="ARBA00022448"/>
    </source>
</evidence>
<evidence type="ECO:0000256" key="1">
    <source>
        <dbReference type="ARBA" id="ARBA00004651"/>
    </source>
</evidence>
<dbReference type="EMBL" id="DWWT01000076">
    <property type="protein sequence ID" value="HJC07242.1"/>
    <property type="molecule type" value="Genomic_DNA"/>
</dbReference>
<feature type="transmembrane region" description="Helical" evidence="7">
    <location>
        <begin position="80"/>
        <end position="101"/>
    </location>
</feature>
<feature type="transmembrane region" description="Helical" evidence="7">
    <location>
        <begin position="208"/>
        <end position="230"/>
    </location>
</feature>
<organism evidence="9 10">
    <name type="scientific">Candidatus Enterocloster excrementipullorum</name>
    <dbReference type="NCBI Taxonomy" id="2838559"/>
    <lineage>
        <taxon>Bacteria</taxon>
        <taxon>Bacillati</taxon>
        <taxon>Bacillota</taxon>
        <taxon>Clostridia</taxon>
        <taxon>Lachnospirales</taxon>
        <taxon>Lachnospiraceae</taxon>
        <taxon>Enterocloster</taxon>
    </lineage>
</organism>
<comment type="caution">
    <text evidence="9">The sequence shown here is derived from an EMBL/GenBank/DDBJ whole genome shotgun (WGS) entry which is preliminary data.</text>
</comment>
<dbReference type="SUPFAM" id="SSF161098">
    <property type="entry name" value="MetI-like"/>
    <property type="match status" value="1"/>
</dbReference>
<reference evidence="9" key="2">
    <citation type="submission" date="2021-04" db="EMBL/GenBank/DDBJ databases">
        <authorList>
            <person name="Gilroy R."/>
        </authorList>
    </citation>
    <scope>NUCLEOTIDE SEQUENCE</scope>
    <source>
        <strain evidence="9">CHK180-15479</strain>
    </source>
</reference>
<evidence type="ECO:0000256" key="3">
    <source>
        <dbReference type="ARBA" id="ARBA00022475"/>
    </source>
</evidence>
<evidence type="ECO:0000256" key="6">
    <source>
        <dbReference type="ARBA" id="ARBA00023136"/>
    </source>
</evidence>
<feature type="transmembrane region" description="Helical" evidence="7">
    <location>
        <begin position="162"/>
        <end position="187"/>
    </location>
</feature>
<dbReference type="AlphaFoldDB" id="A0A9D2N2N0"/>
<dbReference type="Proteomes" id="UP000823910">
    <property type="component" value="Unassembled WGS sequence"/>
</dbReference>
<feature type="transmembrane region" description="Helical" evidence="7">
    <location>
        <begin position="12"/>
        <end position="41"/>
    </location>
</feature>
<keyword evidence="6 7" id="KW-0472">Membrane</keyword>
<feature type="transmembrane region" description="Helical" evidence="7">
    <location>
        <begin position="113"/>
        <end position="133"/>
    </location>
</feature>
<keyword evidence="3" id="KW-1003">Cell membrane</keyword>
<dbReference type="InterPro" id="IPR051393">
    <property type="entry name" value="ABC_transporter_permease"/>
</dbReference>
<evidence type="ECO:0000256" key="5">
    <source>
        <dbReference type="ARBA" id="ARBA00022989"/>
    </source>
</evidence>
<keyword evidence="4 7" id="KW-0812">Transmembrane</keyword>
<dbReference type="InterPro" id="IPR000515">
    <property type="entry name" value="MetI-like"/>
</dbReference>
<feature type="domain" description="ABC transmembrane type-1" evidence="8">
    <location>
        <begin position="76"/>
        <end position="289"/>
    </location>
</feature>
<keyword evidence="2 7" id="KW-0813">Transport</keyword>
<evidence type="ECO:0000259" key="8">
    <source>
        <dbReference type="PROSITE" id="PS50928"/>
    </source>
</evidence>
<dbReference type="PANTHER" id="PTHR30193">
    <property type="entry name" value="ABC TRANSPORTER PERMEASE PROTEIN"/>
    <property type="match status" value="1"/>
</dbReference>